<reference evidence="2" key="2">
    <citation type="submission" date="2015-07" db="EMBL/GenBank/DDBJ databases">
        <title>Plasmids, circular viruses and viroids from rat gut.</title>
        <authorList>
            <person name="Jorgensen T.J."/>
            <person name="Hansen M.A."/>
            <person name="Xu Z."/>
            <person name="Tabak M.A."/>
            <person name="Sorensen S.J."/>
            <person name="Hansen L.H."/>
        </authorList>
    </citation>
    <scope>NUCLEOTIDE SEQUENCE</scope>
    <source>
        <plasmid evidence="2">pRGFK0815</plasmid>
    </source>
</reference>
<evidence type="ECO:0000259" key="1">
    <source>
        <dbReference type="Pfam" id="PF01051"/>
    </source>
</evidence>
<keyword evidence="2" id="KW-0614">Plasmid</keyword>
<dbReference type="GO" id="GO:0006270">
    <property type="term" value="P:DNA replication initiation"/>
    <property type="evidence" value="ECO:0007669"/>
    <property type="project" value="InterPro"/>
</dbReference>
<feature type="domain" description="Initiator Rep protein WH1" evidence="1">
    <location>
        <begin position="13"/>
        <end position="154"/>
    </location>
</feature>
<geneLocation type="plasmid" evidence="2">
    <name>pRGFK0815</name>
</geneLocation>
<dbReference type="AlphaFoldDB" id="A0A0H5Q3D1"/>
<accession>A0A0H5Q3D1</accession>
<dbReference type="InterPro" id="IPR036390">
    <property type="entry name" value="WH_DNA-bd_sf"/>
</dbReference>
<dbReference type="Gene3D" id="1.10.10.10">
    <property type="entry name" value="Winged helix-like DNA-binding domain superfamily/Winged helix DNA-binding domain"/>
    <property type="match status" value="2"/>
</dbReference>
<name>A0A0H5Q3D1_9ZZZZ</name>
<dbReference type="SUPFAM" id="SSF46785">
    <property type="entry name" value="Winged helix' DNA-binding domain"/>
    <property type="match status" value="2"/>
</dbReference>
<organism evidence="2">
    <name type="scientific">uncultured prokaryote</name>
    <dbReference type="NCBI Taxonomy" id="198431"/>
    <lineage>
        <taxon>unclassified sequences</taxon>
        <taxon>environmental samples</taxon>
    </lineage>
</organism>
<evidence type="ECO:0000313" key="2">
    <source>
        <dbReference type="EMBL" id="CRY95905.1"/>
    </source>
</evidence>
<protein>
    <recommendedName>
        <fullName evidence="1">Initiator Rep protein WH1 domain-containing protein</fullName>
    </recommendedName>
</protein>
<dbReference type="GO" id="GO:0003887">
    <property type="term" value="F:DNA-directed DNA polymerase activity"/>
    <property type="evidence" value="ECO:0007669"/>
    <property type="project" value="InterPro"/>
</dbReference>
<dbReference type="Pfam" id="PF21205">
    <property type="entry name" value="Rep3_C"/>
    <property type="match status" value="1"/>
</dbReference>
<reference evidence="2" key="1">
    <citation type="submission" date="2015-06" db="EMBL/GenBank/DDBJ databases">
        <authorList>
            <person name="Joergensen T."/>
        </authorList>
    </citation>
    <scope>NUCLEOTIDE SEQUENCE</scope>
    <source>
        <plasmid evidence="2">pRGFK0815</plasmid>
    </source>
</reference>
<dbReference type="InterPro" id="IPR000525">
    <property type="entry name" value="Initiator_Rep_WH1"/>
</dbReference>
<sequence>MKTEMCLNGENYVVMSNDLIKGKSNLSLNELKLLRLTIMQVLKEDTDLRTYQINISELAELLDITSPSIYRDVDDMTTHLLQEIVYVGDGNPKHKYKKFQWCSDCEYDNGVVTIRLHDNLKPYLLELKEHYTQYVLQDILILKTVYAVRMYELIVEELRTKVYADKVATVDLSLEEIRKATNTETKYEQTAMLKVRVIDSAISEINEKLGYRITYEPIKRSRKIVGYRFTVESKNNIKGF</sequence>
<proteinExistence type="predicted"/>
<dbReference type="EMBL" id="LN853421">
    <property type="protein sequence ID" value="CRY95905.1"/>
    <property type="molecule type" value="Genomic_DNA"/>
</dbReference>
<dbReference type="InterPro" id="IPR036388">
    <property type="entry name" value="WH-like_DNA-bd_sf"/>
</dbReference>
<dbReference type="Pfam" id="PF01051">
    <property type="entry name" value="Rep3_N"/>
    <property type="match status" value="1"/>
</dbReference>